<accession>A0AAW2REJ3</accession>
<gene>
    <name evidence="1" type="ORF">Sradi_3081800</name>
</gene>
<reference evidence="1" key="1">
    <citation type="submission" date="2020-06" db="EMBL/GenBank/DDBJ databases">
        <authorList>
            <person name="Li T."/>
            <person name="Hu X."/>
            <person name="Zhang T."/>
            <person name="Song X."/>
            <person name="Zhang H."/>
            <person name="Dai N."/>
            <person name="Sheng W."/>
            <person name="Hou X."/>
            <person name="Wei L."/>
        </authorList>
    </citation>
    <scope>NUCLEOTIDE SEQUENCE</scope>
    <source>
        <strain evidence="1">G02</strain>
        <tissue evidence="1">Leaf</tissue>
    </source>
</reference>
<proteinExistence type="predicted"/>
<comment type="caution">
    <text evidence="1">The sequence shown here is derived from an EMBL/GenBank/DDBJ whole genome shotgun (WGS) entry which is preliminary data.</text>
</comment>
<name>A0AAW2REJ3_SESRA</name>
<organism evidence="1">
    <name type="scientific">Sesamum radiatum</name>
    <name type="common">Black benniseed</name>
    <dbReference type="NCBI Taxonomy" id="300843"/>
    <lineage>
        <taxon>Eukaryota</taxon>
        <taxon>Viridiplantae</taxon>
        <taxon>Streptophyta</taxon>
        <taxon>Embryophyta</taxon>
        <taxon>Tracheophyta</taxon>
        <taxon>Spermatophyta</taxon>
        <taxon>Magnoliopsida</taxon>
        <taxon>eudicotyledons</taxon>
        <taxon>Gunneridae</taxon>
        <taxon>Pentapetalae</taxon>
        <taxon>asterids</taxon>
        <taxon>lamiids</taxon>
        <taxon>Lamiales</taxon>
        <taxon>Pedaliaceae</taxon>
        <taxon>Sesamum</taxon>
    </lineage>
</organism>
<evidence type="ECO:0000313" key="1">
    <source>
        <dbReference type="EMBL" id="KAL0377763.1"/>
    </source>
</evidence>
<reference evidence="1" key="2">
    <citation type="journal article" date="2024" name="Plant">
        <title>Genomic evolution and insights into agronomic trait innovations of Sesamum species.</title>
        <authorList>
            <person name="Miao H."/>
            <person name="Wang L."/>
            <person name="Qu L."/>
            <person name="Liu H."/>
            <person name="Sun Y."/>
            <person name="Le M."/>
            <person name="Wang Q."/>
            <person name="Wei S."/>
            <person name="Zheng Y."/>
            <person name="Lin W."/>
            <person name="Duan Y."/>
            <person name="Cao H."/>
            <person name="Xiong S."/>
            <person name="Wang X."/>
            <person name="Wei L."/>
            <person name="Li C."/>
            <person name="Ma Q."/>
            <person name="Ju M."/>
            <person name="Zhao R."/>
            <person name="Li G."/>
            <person name="Mu C."/>
            <person name="Tian Q."/>
            <person name="Mei H."/>
            <person name="Zhang T."/>
            <person name="Gao T."/>
            <person name="Zhang H."/>
        </authorList>
    </citation>
    <scope>NUCLEOTIDE SEQUENCE</scope>
    <source>
        <strain evidence="1">G02</strain>
    </source>
</reference>
<protein>
    <submittedName>
        <fullName evidence="1">Uncharacterized protein</fullName>
    </submittedName>
</protein>
<sequence>MRRVRAKGRKLRVRVSEEIEVSEMLERPSVVMALGAHDGKRRDVLRTRVPRCRVVDIGTCDSILTREQLAVIRRVFNVPSHKFVLPSLGHRIRTPPDGYFTVYAAYFDSGFSIPPHPLLVKVIKSYGICVSQLTPNSFMCFEGWRRRFRELGLPVTLASFHALWTVAGWPKFLVLPMMDGISTSAPKRRAGSWMGLLLPRVLGRRNFSM</sequence>
<dbReference type="EMBL" id="JACGWJ010000013">
    <property type="protein sequence ID" value="KAL0377763.1"/>
    <property type="molecule type" value="Genomic_DNA"/>
</dbReference>
<dbReference type="AlphaFoldDB" id="A0AAW2REJ3"/>